<accession>A0AAN1FNC9</accession>
<dbReference type="KEGG" id="vsh:BSZ05_26610"/>
<reference evidence="3" key="1">
    <citation type="submission" date="2016-12" db="EMBL/GenBank/DDBJ databases">
        <title>Comparative genomic analysis reveals the diversity, evolution, and environmental adaptation strategies of the genus Vibrio.</title>
        <authorList>
            <person name="Lin H."/>
            <person name="Wang X."/>
            <person name="Zhang X.-H."/>
        </authorList>
    </citation>
    <scope>NUCLEOTIDE SEQUENCE [LARGE SCALE GENOMIC DNA]</scope>
    <source>
        <strain evidence="3">QT6D1</strain>
        <plasmid evidence="3">unnamed</plasmid>
    </source>
</reference>
<dbReference type="NCBIfam" id="NF010297">
    <property type="entry name" value="PRK13737.1"/>
    <property type="match status" value="1"/>
</dbReference>
<protein>
    <recommendedName>
        <fullName evidence="4">Conjugal transfer protein TraU</fullName>
    </recommendedName>
</protein>
<dbReference type="AlphaFoldDB" id="A0AAN1FNC9"/>
<evidence type="ECO:0000313" key="2">
    <source>
        <dbReference type="EMBL" id="ASI93425.1"/>
    </source>
</evidence>
<proteinExistence type="predicted"/>
<feature type="chain" id="PRO_5042873918" description="Conjugal transfer protein TraU" evidence="1">
    <location>
        <begin position="32"/>
        <end position="350"/>
    </location>
</feature>
<evidence type="ECO:0008006" key="4">
    <source>
        <dbReference type="Google" id="ProtNLM"/>
    </source>
</evidence>
<keyword evidence="1" id="KW-0732">Signal</keyword>
<keyword evidence="2" id="KW-0614">Plasmid</keyword>
<geneLocation type="plasmid" evidence="2 3">
    <name>unnamed</name>
</geneLocation>
<organism evidence="2 3">
    <name type="scientific">Vibrio mediterranei</name>
    <dbReference type="NCBI Taxonomy" id="689"/>
    <lineage>
        <taxon>Bacteria</taxon>
        <taxon>Pseudomonadati</taxon>
        <taxon>Pseudomonadota</taxon>
        <taxon>Gammaproteobacteria</taxon>
        <taxon>Vibrionales</taxon>
        <taxon>Vibrionaceae</taxon>
        <taxon>Vibrio</taxon>
    </lineage>
</organism>
<evidence type="ECO:0000256" key="1">
    <source>
        <dbReference type="SAM" id="SignalP"/>
    </source>
</evidence>
<sequence>MNPRHAATFQWSLPLCLLLFGLSLWSAQSQAGATCGSTGMLNPITDICWDCIFPLRIGSTTTAPSTQGLPDDNAGGSPVGECPAPPPVFYRVGVNLSYWEPYSLVDVVREPYCLENLGFSISGGAGAMKMGGTDTHQSGGKANAKGGFYDVHWYKYPVFAILDVLENVACATVGGFDMAYMTEIDPLWHDEDLALIENPEAALFGNPIAALACIADAAKTLIGNSTPIDALFWCMGSQGVVYPFTGQTSERRSGISNALLLMERFNFKLHRQGMVLETHDPNPANCLAVPDPILPKSRYRYQMSRPTSSPDRCYPYGTTAQRWESGRNNPVTGKDNYGFITWRKRSCMAL</sequence>
<dbReference type="RefSeq" id="WP_088879108.1">
    <property type="nucleotide sequence ID" value="NZ_CP018310.1"/>
</dbReference>
<dbReference type="Pfam" id="PF06834">
    <property type="entry name" value="TraU"/>
    <property type="match status" value="1"/>
</dbReference>
<evidence type="ECO:0000313" key="3">
    <source>
        <dbReference type="Proteomes" id="UP000197092"/>
    </source>
</evidence>
<dbReference type="EMBL" id="CP018310">
    <property type="protein sequence ID" value="ASI93425.1"/>
    <property type="molecule type" value="Genomic_DNA"/>
</dbReference>
<dbReference type="Proteomes" id="UP000197092">
    <property type="component" value="Plasmid unnamed"/>
</dbReference>
<feature type="signal peptide" evidence="1">
    <location>
        <begin position="1"/>
        <end position="31"/>
    </location>
</feature>
<dbReference type="InterPro" id="IPR009649">
    <property type="entry name" value="TraU"/>
</dbReference>
<gene>
    <name evidence="2" type="ORF">BSZ05_26610</name>
</gene>
<name>A0AAN1FNC9_9VIBR</name>